<accession>A0A3A4BC77</accession>
<keyword evidence="5" id="KW-1185">Reference proteome</keyword>
<dbReference type="OrthoDB" id="4066793at2"/>
<organism evidence="4 5">
    <name type="scientific">Bailinhaonella thermotolerans</name>
    <dbReference type="NCBI Taxonomy" id="1070861"/>
    <lineage>
        <taxon>Bacteria</taxon>
        <taxon>Bacillati</taxon>
        <taxon>Actinomycetota</taxon>
        <taxon>Actinomycetes</taxon>
        <taxon>Streptosporangiales</taxon>
        <taxon>Streptosporangiaceae</taxon>
        <taxon>Bailinhaonella</taxon>
    </lineage>
</organism>
<dbReference type="AlphaFoldDB" id="A0A3A4BC77"/>
<dbReference type="Proteomes" id="UP000265768">
    <property type="component" value="Unassembled WGS sequence"/>
</dbReference>
<keyword evidence="1" id="KW-0808">Transferase</keyword>
<evidence type="ECO:0000259" key="3">
    <source>
        <dbReference type="Pfam" id="PF13427"/>
    </source>
</evidence>
<feature type="domain" description="Adenylyltransferase AadA C-terminal" evidence="3">
    <location>
        <begin position="170"/>
        <end position="222"/>
    </location>
</feature>
<comment type="caution">
    <text evidence="4">The sequence shown here is derived from an EMBL/GenBank/DDBJ whole genome shotgun (WGS) entry which is preliminary data.</text>
</comment>
<proteinExistence type="predicted"/>
<dbReference type="SUPFAM" id="SSF81301">
    <property type="entry name" value="Nucleotidyltransferase"/>
    <property type="match status" value="1"/>
</dbReference>
<evidence type="ECO:0000259" key="2">
    <source>
        <dbReference type="Pfam" id="PF01909"/>
    </source>
</evidence>
<dbReference type="InterPro" id="IPR025184">
    <property type="entry name" value="AadA_C"/>
</dbReference>
<evidence type="ECO:0000313" key="4">
    <source>
        <dbReference type="EMBL" id="RJL36123.1"/>
    </source>
</evidence>
<dbReference type="InterPro" id="IPR002934">
    <property type="entry name" value="Polymerase_NTP_transf_dom"/>
</dbReference>
<protein>
    <submittedName>
        <fullName evidence="4">DUF4111 domain-containing protein</fullName>
    </submittedName>
</protein>
<dbReference type="GO" id="GO:0016779">
    <property type="term" value="F:nucleotidyltransferase activity"/>
    <property type="evidence" value="ECO:0007669"/>
    <property type="project" value="InterPro"/>
</dbReference>
<reference evidence="4 5" key="1">
    <citation type="submission" date="2018-09" db="EMBL/GenBank/DDBJ databases">
        <title>YIM 75507 draft genome.</title>
        <authorList>
            <person name="Tang S."/>
            <person name="Feng Y."/>
        </authorList>
    </citation>
    <scope>NUCLEOTIDE SEQUENCE [LARGE SCALE GENOMIC DNA]</scope>
    <source>
        <strain evidence="4 5">YIM 75507</strain>
    </source>
</reference>
<dbReference type="Pfam" id="PF13427">
    <property type="entry name" value="AadA_C"/>
    <property type="match status" value="1"/>
</dbReference>
<evidence type="ECO:0000313" key="5">
    <source>
        <dbReference type="Proteomes" id="UP000265768"/>
    </source>
</evidence>
<gene>
    <name evidence="4" type="ORF">D5H75_05070</name>
</gene>
<name>A0A3A4BC77_9ACTN</name>
<dbReference type="InterPro" id="IPR043519">
    <property type="entry name" value="NT_sf"/>
</dbReference>
<feature type="domain" description="Polymerase nucleotidyl transferase" evidence="2">
    <location>
        <begin position="13"/>
        <end position="47"/>
    </location>
</feature>
<dbReference type="EMBL" id="QZEY01000001">
    <property type="protein sequence ID" value="RJL36123.1"/>
    <property type="molecule type" value="Genomic_DNA"/>
</dbReference>
<dbReference type="RefSeq" id="WP_119925097.1">
    <property type="nucleotide sequence ID" value="NZ_QZEY01000001.1"/>
</dbReference>
<sequence>MGRYLAAADREAPGLVEGFHLVGSVALGAFREGSSDVDFVAVVPAPPGPAEVAALRRVHAGLRRRGLPRLDGFYVTARDLAGPASLAPRGPYVLDGRFSAAMREPHTPVTWHVLARHGVPVRGVIPRVHADPAELAEWTRGNLRTYWRRWAARFSRPVCTPAGLLSLHPWSTVWAVLGVPRLHATLATGGFVSKAAAGEYALATFPERWHRVVREALRLHTRAGSRSLYPTPFHRRPDAAAFVTMVITDADRL</sequence>
<evidence type="ECO:0000256" key="1">
    <source>
        <dbReference type="ARBA" id="ARBA00022679"/>
    </source>
</evidence>
<dbReference type="Pfam" id="PF01909">
    <property type="entry name" value="NTP_transf_2"/>
    <property type="match status" value="1"/>
</dbReference>